<feature type="region of interest" description="Disordered" evidence="1">
    <location>
        <begin position="27"/>
        <end position="51"/>
    </location>
</feature>
<dbReference type="AlphaFoldDB" id="A0A4P2QAL4"/>
<gene>
    <name evidence="2" type="ORF">SOCEGT47_068920</name>
</gene>
<protein>
    <submittedName>
        <fullName evidence="2">Uncharacterized protein</fullName>
    </submittedName>
</protein>
<organism evidence="2 3">
    <name type="scientific">Sorangium cellulosum</name>
    <name type="common">Polyangium cellulosum</name>
    <dbReference type="NCBI Taxonomy" id="56"/>
    <lineage>
        <taxon>Bacteria</taxon>
        <taxon>Pseudomonadati</taxon>
        <taxon>Myxococcota</taxon>
        <taxon>Polyangia</taxon>
        <taxon>Polyangiales</taxon>
        <taxon>Polyangiaceae</taxon>
        <taxon>Sorangium</taxon>
    </lineage>
</organism>
<reference evidence="2 3" key="1">
    <citation type="submission" date="2015-09" db="EMBL/GenBank/DDBJ databases">
        <title>Sorangium comparison.</title>
        <authorList>
            <person name="Zaburannyi N."/>
            <person name="Bunk B."/>
            <person name="Overmann J."/>
            <person name="Mueller R."/>
        </authorList>
    </citation>
    <scope>NUCLEOTIDE SEQUENCE [LARGE SCALE GENOMIC DNA]</scope>
    <source>
        <strain evidence="2 3">So ceGT47</strain>
    </source>
</reference>
<feature type="compositionally biased region" description="Basic residues" evidence="1">
    <location>
        <begin position="39"/>
        <end position="51"/>
    </location>
</feature>
<accession>A0A4P2QAL4</accession>
<sequence>MKFSPEPVDSLQGELFPSCCSVRAPERRSASRATARAPRLPRHVSRSRFSRSSRSTAADAYGLIHRSWIRLIGSTFR</sequence>
<evidence type="ECO:0000313" key="2">
    <source>
        <dbReference type="EMBL" id="AUX26331.1"/>
    </source>
</evidence>
<dbReference type="Proteomes" id="UP000295781">
    <property type="component" value="Chromosome"/>
</dbReference>
<evidence type="ECO:0000313" key="3">
    <source>
        <dbReference type="Proteomes" id="UP000295781"/>
    </source>
</evidence>
<evidence type="ECO:0000256" key="1">
    <source>
        <dbReference type="SAM" id="MobiDB-lite"/>
    </source>
</evidence>
<dbReference type="EMBL" id="CP012670">
    <property type="protein sequence ID" value="AUX26331.1"/>
    <property type="molecule type" value="Genomic_DNA"/>
</dbReference>
<proteinExistence type="predicted"/>
<name>A0A4P2QAL4_SORCE</name>